<dbReference type="InterPro" id="IPR050832">
    <property type="entry name" value="Bact_Acetyltransf"/>
</dbReference>
<accession>A0ABT1YAU4</accession>
<protein>
    <submittedName>
        <fullName evidence="4">GNAT family N-acetyltransferase</fullName>
    </submittedName>
</protein>
<dbReference type="PROSITE" id="PS51186">
    <property type="entry name" value="GNAT"/>
    <property type="match status" value="1"/>
</dbReference>
<dbReference type="PANTHER" id="PTHR43877">
    <property type="entry name" value="AMINOALKYLPHOSPHONATE N-ACETYLTRANSFERASE-RELATED-RELATED"/>
    <property type="match status" value="1"/>
</dbReference>
<reference evidence="4 5" key="1">
    <citation type="submission" date="2022-08" db="EMBL/GenBank/DDBJ databases">
        <title>Paenibacillus endoradicis sp. nov., Paenibacillus radicibacter sp. nov and Paenibacillus pararadicis sp. nov., three cold-adapted plant growth-promoting bacteria isolated from root of Larix gmelinii in Great Khingan.</title>
        <authorList>
            <person name="Xue H."/>
        </authorList>
    </citation>
    <scope>NUCLEOTIDE SEQUENCE [LARGE SCALE GENOMIC DNA]</scope>
    <source>
        <strain evidence="4 5">N5-1-1-5</strain>
    </source>
</reference>
<keyword evidence="1" id="KW-0808">Transferase</keyword>
<proteinExistence type="predicted"/>
<dbReference type="RefSeq" id="WP_258211925.1">
    <property type="nucleotide sequence ID" value="NZ_JANQBD010000002.1"/>
</dbReference>
<evidence type="ECO:0000313" key="5">
    <source>
        <dbReference type="Proteomes" id="UP001300012"/>
    </source>
</evidence>
<dbReference type="CDD" id="cd04301">
    <property type="entry name" value="NAT_SF"/>
    <property type="match status" value="1"/>
</dbReference>
<organism evidence="4 5">
    <name type="scientific">Paenibacillus radicis</name>
    <name type="common">ex Xue et al. 2023</name>
    <dbReference type="NCBI Taxonomy" id="2972489"/>
    <lineage>
        <taxon>Bacteria</taxon>
        <taxon>Bacillati</taxon>
        <taxon>Bacillota</taxon>
        <taxon>Bacilli</taxon>
        <taxon>Bacillales</taxon>
        <taxon>Paenibacillaceae</taxon>
        <taxon>Paenibacillus</taxon>
    </lineage>
</organism>
<gene>
    <name evidence="4" type="ORF">NV381_03720</name>
</gene>
<comment type="caution">
    <text evidence="4">The sequence shown here is derived from an EMBL/GenBank/DDBJ whole genome shotgun (WGS) entry which is preliminary data.</text>
</comment>
<evidence type="ECO:0000259" key="3">
    <source>
        <dbReference type="PROSITE" id="PS51186"/>
    </source>
</evidence>
<evidence type="ECO:0000313" key="4">
    <source>
        <dbReference type="EMBL" id="MCR8630306.1"/>
    </source>
</evidence>
<dbReference type="Pfam" id="PF00583">
    <property type="entry name" value="Acetyltransf_1"/>
    <property type="match status" value="1"/>
</dbReference>
<evidence type="ECO:0000256" key="1">
    <source>
        <dbReference type="ARBA" id="ARBA00022679"/>
    </source>
</evidence>
<dbReference type="EMBL" id="JANQBD010000002">
    <property type="protein sequence ID" value="MCR8630306.1"/>
    <property type="molecule type" value="Genomic_DNA"/>
</dbReference>
<sequence length="142" mass="15737">MIIHVRLATINDADVLSSLNFKFNGGDKRPVTEIVESLKSCNELVAVATLSDEVIGFACAQSFKSFCYKDAYGEITEMYVEEAARRKGVATSLLSFLEEQLSLRGVKTIKVLTGSDNEAAINTYVRSNYIVDDEVMLNKKLK</sequence>
<evidence type="ECO:0000256" key="2">
    <source>
        <dbReference type="ARBA" id="ARBA00023315"/>
    </source>
</evidence>
<name>A0ABT1YAU4_9BACL</name>
<dbReference type="Proteomes" id="UP001300012">
    <property type="component" value="Unassembled WGS sequence"/>
</dbReference>
<keyword evidence="5" id="KW-1185">Reference proteome</keyword>
<dbReference type="InterPro" id="IPR000182">
    <property type="entry name" value="GNAT_dom"/>
</dbReference>
<dbReference type="PANTHER" id="PTHR43877:SF2">
    <property type="entry name" value="AMINOALKYLPHOSPHONATE N-ACETYLTRANSFERASE-RELATED"/>
    <property type="match status" value="1"/>
</dbReference>
<dbReference type="SUPFAM" id="SSF55729">
    <property type="entry name" value="Acyl-CoA N-acyltransferases (Nat)"/>
    <property type="match status" value="1"/>
</dbReference>
<dbReference type="Gene3D" id="3.40.630.30">
    <property type="match status" value="1"/>
</dbReference>
<feature type="domain" description="N-acetyltransferase" evidence="3">
    <location>
        <begin position="3"/>
        <end position="142"/>
    </location>
</feature>
<keyword evidence="2" id="KW-0012">Acyltransferase</keyword>
<dbReference type="InterPro" id="IPR016181">
    <property type="entry name" value="Acyl_CoA_acyltransferase"/>
</dbReference>